<dbReference type="PROSITE" id="PS50011">
    <property type="entry name" value="PROTEIN_KINASE_DOM"/>
    <property type="match status" value="1"/>
</dbReference>
<dbReference type="Gene3D" id="1.10.510.10">
    <property type="entry name" value="Transferase(Phosphotransferase) domain 1"/>
    <property type="match status" value="1"/>
</dbReference>
<dbReference type="EMBL" id="JAUDZG010000005">
    <property type="protein sequence ID" value="KAK3304430.1"/>
    <property type="molecule type" value="Genomic_DNA"/>
</dbReference>
<dbReference type="GO" id="GO:0005524">
    <property type="term" value="F:ATP binding"/>
    <property type="evidence" value="ECO:0007669"/>
    <property type="project" value="InterPro"/>
</dbReference>
<evidence type="ECO:0000259" key="2">
    <source>
        <dbReference type="PROSITE" id="PS50011"/>
    </source>
</evidence>
<dbReference type="RefSeq" id="XP_062720210.1">
    <property type="nucleotide sequence ID" value="XM_062867062.1"/>
</dbReference>
<evidence type="ECO:0000313" key="3">
    <source>
        <dbReference type="EMBL" id="KAK3304430.1"/>
    </source>
</evidence>
<dbReference type="GO" id="GO:0004672">
    <property type="term" value="F:protein kinase activity"/>
    <property type="evidence" value="ECO:0007669"/>
    <property type="project" value="InterPro"/>
</dbReference>
<keyword evidence="3" id="KW-0808">Transferase</keyword>
<dbReference type="SUPFAM" id="SSF56112">
    <property type="entry name" value="Protein kinase-like (PK-like)"/>
    <property type="match status" value="1"/>
</dbReference>
<protein>
    <submittedName>
        <fullName evidence="3">Kinase-like domain-containing protein</fullName>
    </submittedName>
</protein>
<feature type="domain" description="Protein kinase" evidence="2">
    <location>
        <begin position="129"/>
        <end position="466"/>
    </location>
</feature>
<dbReference type="AlphaFoldDB" id="A0AAJ0M0G1"/>
<dbReference type="GeneID" id="87885891"/>
<keyword evidence="3" id="KW-0418">Kinase</keyword>
<organism evidence="3 4">
    <name type="scientific">Chaetomium strumarium</name>
    <dbReference type="NCBI Taxonomy" id="1170767"/>
    <lineage>
        <taxon>Eukaryota</taxon>
        <taxon>Fungi</taxon>
        <taxon>Dikarya</taxon>
        <taxon>Ascomycota</taxon>
        <taxon>Pezizomycotina</taxon>
        <taxon>Sordariomycetes</taxon>
        <taxon>Sordariomycetidae</taxon>
        <taxon>Sordariales</taxon>
        <taxon>Chaetomiaceae</taxon>
        <taxon>Chaetomium</taxon>
    </lineage>
</organism>
<dbReference type="PANTHER" id="PTHR44305:SF24">
    <property type="entry name" value="TYROSINE-PROTEIN KINASE C03B1.5-RELATED"/>
    <property type="match status" value="1"/>
</dbReference>
<dbReference type="InterPro" id="IPR000719">
    <property type="entry name" value="Prot_kinase_dom"/>
</dbReference>
<evidence type="ECO:0000313" key="4">
    <source>
        <dbReference type="Proteomes" id="UP001273166"/>
    </source>
</evidence>
<accession>A0AAJ0M0G1</accession>
<reference evidence="3" key="1">
    <citation type="journal article" date="2023" name="Mol. Phylogenet. Evol.">
        <title>Genome-scale phylogeny and comparative genomics of the fungal order Sordariales.</title>
        <authorList>
            <person name="Hensen N."/>
            <person name="Bonometti L."/>
            <person name="Westerberg I."/>
            <person name="Brannstrom I.O."/>
            <person name="Guillou S."/>
            <person name="Cros-Aarteil S."/>
            <person name="Calhoun S."/>
            <person name="Haridas S."/>
            <person name="Kuo A."/>
            <person name="Mondo S."/>
            <person name="Pangilinan J."/>
            <person name="Riley R."/>
            <person name="LaButti K."/>
            <person name="Andreopoulos B."/>
            <person name="Lipzen A."/>
            <person name="Chen C."/>
            <person name="Yan M."/>
            <person name="Daum C."/>
            <person name="Ng V."/>
            <person name="Clum A."/>
            <person name="Steindorff A."/>
            <person name="Ohm R.A."/>
            <person name="Martin F."/>
            <person name="Silar P."/>
            <person name="Natvig D.O."/>
            <person name="Lalanne C."/>
            <person name="Gautier V."/>
            <person name="Ament-Velasquez S.L."/>
            <person name="Kruys A."/>
            <person name="Hutchinson M.I."/>
            <person name="Powell A.J."/>
            <person name="Barry K."/>
            <person name="Miller A.N."/>
            <person name="Grigoriev I.V."/>
            <person name="Debuchy R."/>
            <person name="Gladieux P."/>
            <person name="Hiltunen Thoren M."/>
            <person name="Johannesson H."/>
        </authorList>
    </citation>
    <scope>NUCLEOTIDE SEQUENCE</scope>
    <source>
        <strain evidence="3">CBS 333.67</strain>
    </source>
</reference>
<comment type="caution">
    <text evidence="3">The sequence shown here is derived from an EMBL/GenBank/DDBJ whole genome shotgun (WGS) entry which is preliminary data.</text>
</comment>
<gene>
    <name evidence="3" type="ORF">B0T15DRAFT_494895</name>
</gene>
<dbReference type="Pfam" id="PF07714">
    <property type="entry name" value="PK_Tyr_Ser-Thr"/>
    <property type="match status" value="1"/>
</dbReference>
<feature type="region of interest" description="Disordered" evidence="1">
    <location>
        <begin position="606"/>
        <end position="679"/>
    </location>
</feature>
<feature type="compositionally biased region" description="Polar residues" evidence="1">
    <location>
        <begin position="606"/>
        <end position="620"/>
    </location>
</feature>
<keyword evidence="4" id="KW-1185">Reference proteome</keyword>
<proteinExistence type="predicted"/>
<reference evidence="3" key="2">
    <citation type="submission" date="2023-06" db="EMBL/GenBank/DDBJ databases">
        <authorList>
            <consortium name="Lawrence Berkeley National Laboratory"/>
            <person name="Mondo S.J."/>
            <person name="Hensen N."/>
            <person name="Bonometti L."/>
            <person name="Westerberg I."/>
            <person name="Brannstrom I.O."/>
            <person name="Guillou S."/>
            <person name="Cros-Aarteil S."/>
            <person name="Calhoun S."/>
            <person name="Haridas S."/>
            <person name="Kuo A."/>
            <person name="Pangilinan J."/>
            <person name="Riley R."/>
            <person name="Labutti K."/>
            <person name="Andreopoulos B."/>
            <person name="Lipzen A."/>
            <person name="Chen C."/>
            <person name="Yanf M."/>
            <person name="Daum C."/>
            <person name="Ng V."/>
            <person name="Clum A."/>
            <person name="Steindorff A."/>
            <person name="Ohm R."/>
            <person name="Martin F."/>
            <person name="Silar P."/>
            <person name="Natvig D."/>
            <person name="Lalanne C."/>
            <person name="Gautier V."/>
            <person name="Ament-Velasquez S.L."/>
            <person name="Kruys A."/>
            <person name="Hutchinson M.I."/>
            <person name="Powell A.J."/>
            <person name="Barry K."/>
            <person name="Miller A.N."/>
            <person name="Grigoriev I.V."/>
            <person name="Debuchy R."/>
            <person name="Gladieux P."/>
            <person name="Thoren M.H."/>
            <person name="Johannesson H."/>
        </authorList>
    </citation>
    <scope>NUCLEOTIDE SEQUENCE</scope>
    <source>
        <strain evidence="3">CBS 333.67</strain>
    </source>
</reference>
<dbReference type="Proteomes" id="UP001273166">
    <property type="component" value="Unassembled WGS sequence"/>
</dbReference>
<dbReference type="InterPro" id="IPR053083">
    <property type="entry name" value="TF_kinase-domain_protein"/>
</dbReference>
<feature type="region of interest" description="Disordered" evidence="1">
    <location>
        <begin position="477"/>
        <end position="520"/>
    </location>
</feature>
<feature type="compositionally biased region" description="Polar residues" evidence="1">
    <location>
        <begin position="491"/>
        <end position="507"/>
    </location>
</feature>
<name>A0AAJ0M0G1_9PEZI</name>
<dbReference type="SMART" id="SM00220">
    <property type="entry name" value="S_TKc"/>
    <property type="match status" value="1"/>
</dbReference>
<dbReference type="InterPro" id="IPR011009">
    <property type="entry name" value="Kinase-like_dom_sf"/>
</dbReference>
<dbReference type="InterPro" id="IPR001245">
    <property type="entry name" value="Ser-Thr/Tyr_kinase_cat_dom"/>
</dbReference>
<dbReference type="PANTHER" id="PTHR44305">
    <property type="entry name" value="SI:DKEY-192D15.2-RELATED"/>
    <property type="match status" value="1"/>
</dbReference>
<sequence>MPPTTWLDSDTIDRVVTREFVCNRLVSREIKQLDRPLSFGDNLTDGTYWNWIEEKAKKIFLILTDLGLPDQIFGLIDQSWEDDDLPIPLEQVRRLALTSVRNEKVERKFYHRQFYYLSRPLQRWSHIDYENDELIPLDVAGKKQPTTEGYHMDKVTLPNERGTVFGRARIPLGRGHLSRDEFLHKVDSVKHVGHEHLLSFWASYTHQQHGYVLFTPATEFSLKSLLASIPRCLKRLDKHARRETVMEWIHCLTSTVCFLHDRGLAHGNITPSAVLFSNDNRIFLSDFTHFHTESVEGAADNSSLGKEAYDYAAPEQWYKPVLPSPTSTDEAARKEKESAGLTLTHSESLYLSPQAADIFSLGCVMLDLLSYLVNKKHGRSSAAKRLTKHKLTGRAGADAPDTSFQKNLSQVKSWTTELAKDASKKKDDPVFRGVVPILHLVESMLAFRPSDRPTADGVQERMSQILVESCDQGVVLNNTESPTKLHPPSPASDTKSLIRSSGRSQPSGAEERKPSTGGGISVTIRRVKSLKSFGRKSAEKEECAPVPRTLTYQQVNQQQLMDREQGGLHDSPIASPDAVAGAIHNDPDCLTVSLRVRQITNVIESTKQLTSPQNQNQTGLKLSHVPSPPDHDGNLEGPPYSENESSQQRPASEPPSHDYGPGPDAEAEIGVEVEASAETNNPASVNRAIAGMGAGLLSVMLIMAFL</sequence>
<evidence type="ECO:0000256" key="1">
    <source>
        <dbReference type="SAM" id="MobiDB-lite"/>
    </source>
</evidence>